<organism evidence="4 5">
    <name type="scientific">Gonapodya prolifera (strain JEL478)</name>
    <name type="common">Monoblepharis prolifera</name>
    <dbReference type="NCBI Taxonomy" id="1344416"/>
    <lineage>
        <taxon>Eukaryota</taxon>
        <taxon>Fungi</taxon>
        <taxon>Fungi incertae sedis</taxon>
        <taxon>Chytridiomycota</taxon>
        <taxon>Chytridiomycota incertae sedis</taxon>
        <taxon>Monoblepharidomycetes</taxon>
        <taxon>Monoblepharidales</taxon>
        <taxon>Gonapodyaceae</taxon>
        <taxon>Gonapodya</taxon>
    </lineage>
</organism>
<dbReference type="AlphaFoldDB" id="A0A139A058"/>
<reference evidence="4 5" key="1">
    <citation type="journal article" date="2015" name="Genome Biol. Evol.">
        <title>Phylogenomic analyses indicate that early fungi evolved digesting cell walls of algal ancestors of land plants.</title>
        <authorList>
            <person name="Chang Y."/>
            <person name="Wang S."/>
            <person name="Sekimoto S."/>
            <person name="Aerts A.L."/>
            <person name="Choi C."/>
            <person name="Clum A."/>
            <person name="LaButti K.M."/>
            <person name="Lindquist E.A."/>
            <person name="Yee Ngan C."/>
            <person name="Ohm R.A."/>
            <person name="Salamov A.A."/>
            <person name="Grigoriev I.V."/>
            <person name="Spatafora J.W."/>
            <person name="Berbee M.L."/>
        </authorList>
    </citation>
    <scope>NUCLEOTIDE SEQUENCE [LARGE SCALE GENOMIC DNA]</scope>
    <source>
        <strain evidence="4 5">JEL478</strain>
    </source>
</reference>
<keyword evidence="5" id="KW-1185">Reference proteome</keyword>
<dbReference type="InterPro" id="IPR002921">
    <property type="entry name" value="Fungal_lipase-type"/>
</dbReference>
<dbReference type="InterPro" id="IPR051299">
    <property type="entry name" value="AB_hydrolase_lip/est"/>
</dbReference>
<sequence>MALFRVSPPARGLILIIAAFLALGFERSVSAAPSSKANAVQIDAALTNTILKYFSYAKASSCSVGLSNNTWACASAVCSGNSVGTKVLGELSNPLREQGYSGYVAIEPDGATVVFAIEGTRSAVDFLFDASLTPTFGVQDYFPDAPTTSSAHSGFWALFKAGVPSIQSYIDNVLPQYPNVKTVVFAGYSLGGILQNLNAGYFYPKLSSRYTVKSYIVAPARTINDVFAEYLSASPAYAEGTFYRVIGRKDIVPRIITPWAPTFYTHLGTEYFVDGEAGVTSPIYKCPSPGVGKENQYCMNTVTPFELSVSPGHTNYFGITGCSS</sequence>
<keyword evidence="1 4" id="KW-0378">Hydrolase</keyword>
<dbReference type="GO" id="GO:0016787">
    <property type="term" value="F:hydrolase activity"/>
    <property type="evidence" value="ECO:0007669"/>
    <property type="project" value="UniProtKB-KW"/>
</dbReference>
<dbReference type="Gene3D" id="3.40.50.1820">
    <property type="entry name" value="alpha/beta hydrolase"/>
    <property type="match status" value="1"/>
</dbReference>
<gene>
    <name evidence="4" type="ORF">M427DRAFT_202880</name>
</gene>
<dbReference type="EMBL" id="KQ965844">
    <property type="protein sequence ID" value="KXS09925.1"/>
    <property type="molecule type" value="Genomic_DNA"/>
</dbReference>
<protein>
    <submittedName>
        <fullName evidence="4">Alpha/beta-hydrolase</fullName>
    </submittedName>
</protein>
<proteinExistence type="predicted"/>
<evidence type="ECO:0000256" key="1">
    <source>
        <dbReference type="ARBA" id="ARBA00022801"/>
    </source>
</evidence>
<evidence type="ECO:0000256" key="2">
    <source>
        <dbReference type="SAM" id="SignalP"/>
    </source>
</evidence>
<dbReference type="OrthoDB" id="2098083at2759"/>
<keyword evidence="2" id="KW-0732">Signal</keyword>
<accession>A0A139A058</accession>
<dbReference type="PANTHER" id="PTHR46640:SF3">
    <property type="entry name" value="LIPASE LIH1-RELATED"/>
    <property type="match status" value="1"/>
</dbReference>
<dbReference type="InterPro" id="IPR029058">
    <property type="entry name" value="AB_hydrolase_fold"/>
</dbReference>
<evidence type="ECO:0000259" key="3">
    <source>
        <dbReference type="Pfam" id="PF01764"/>
    </source>
</evidence>
<feature type="signal peptide" evidence="2">
    <location>
        <begin position="1"/>
        <end position="31"/>
    </location>
</feature>
<dbReference type="STRING" id="1344416.A0A139A058"/>
<dbReference type="SUPFAM" id="SSF53474">
    <property type="entry name" value="alpha/beta-Hydrolases"/>
    <property type="match status" value="1"/>
</dbReference>
<evidence type="ECO:0000313" key="4">
    <source>
        <dbReference type="EMBL" id="KXS09925.1"/>
    </source>
</evidence>
<feature type="domain" description="Fungal lipase-type" evidence="3">
    <location>
        <begin position="114"/>
        <end position="256"/>
    </location>
</feature>
<dbReference type="CDD" id="cd00519">
    <property type="entry name" value="Lipase_3"/>
    <property type="match status" value="1"/>
</dbReference>
<feature type="chain" id="PRO_5007295850" evidence="2">
    <location>
        <begin position="32"/>
        <end position="324"/>
    </location>
</feature>
<name>A0A139A058_GONPJ</name>
<dbReference type="Pfam" id="PF01764">
    <property type="entry name" value="Lipase_3"/>
    <property type="match status" value="1"/>
</dbReference>
<dbReference type="Proteomes" id="UP000070544">
    <property type="component" value="Unassembled WGS sequence"/>
</dbReference>
<dbReference type="GO" id="GO:0006629">
    <property type="term" value="P:lipid metabolic process"/>
    <property type="evidence" value="ECO:0007669"/>
    <property type="project" value="InterPro"/>
</dbReference>
<evidence type="ECO:0000313" key="5">
    <source>
        <dbReference type="Proteomes" id="UP000070544"/>
    </source>
</evidence>
<dbReference type="PANTHER" id="PTHR46640">
    <property type="entry name" value="TRIACYLGLYCEROL LIPASE, PUTATIVE (AFU_ORTHOLOGUE AFUA_6G06510)-RELATED"/>
    <property type="match status" value="1"/>
</dbReference>